<feature type="compositionally biased region" description="Low complexity" evidence="1">
    <location>
        <begin position="1"/>
        <end position="19"/>
    </location>
</feature>
<proteinExistence type="predicted"/>
<dbReference type="EMBL" id="FNXT01000767">
    <property type="protein sequence ID" value="SZX66967.1"/>
    <property type="molecule type" value="Genomic_DNA"/>
</dbReference>
<sequence length="190" mass="19603">MPAAASTDSSSSSSGDTSSNPCRARVKLTSTAAGPTWEEAAQRGVHLVMEDVKKMTLPGVRPAFVEPLRLLGKKLSSEQNELGHTEVSKYGQHETPPKCEDATKAAGTGRAIQPGTTTAEQAQTKKAAAVSSRTAKATAGTPAVAAKPKLSRAAAVAMVEDYYAAADAADAAAHKASLSYHIMKPAREAA</sequence>
<dbReference type="AlphaFoldDB" id="A0A383VN68"/>
<gene>
    <name evidence="2" type="ORF">BQ4739_LOCUS7393</name>
</gene>
<evidence type="ECO:0000256" key="1">
    <source>
        <dbReference type="SAM" id="MobiDB-lite"/>
    </source>
</evidence>
<evidence type="ECO:0000313" key="3">
    <source>
        <dbReference type="Proteomes" id="UP000256970"/>
    </source>
</evidence>
<evidence type="ECO:0000313" key="2">
    <source>
        <dbReference type="EMBL" id="SZX66967.1"/>
    </source>
</evidence>
<name>A0A383VN68_TETOB</name>
<feature type="compositionally biased region" description="Basic and acidic residues" evidence="1">
    <location>
        <begin position="88"/>
        <end position="103"/>
    </location>
</feature>
<reference evidence="2 3" key="1">
    <citation type="submission" date="2016-10" db="EMBL/GenBank/DDBJ databases">
        <authorList>
            <person name="Cai Z."/>
        </authorList>
    </citation>
    <scope>NUCLEOTIDE SEQUENCE [LARGE SCALE GENOMIC DNA]</scope>
</reference>
<protein>
    <submittedName>
        <fullName evidence="2">Uncharacterized protein</fullName>
    </submittedName>
</protein>
<keyword evidence="3" id="KW-1185">Reference proteome</keyword>
<feature type="region of interest" description="Disordered" evidence="1">
    <location>
        <begin position="88"/>
        <end position="121"/>
    </location>
</feature>
<organism evidence="2 3">
    <name type="scientific">Tetradesmus obliquus</name>
    <name type="common">Green alga</name>
    <name type="synonym">Acutodesmus obliquus</name>
    <dbReference type="NCBI Taxonomy" id="3088"/>
    <lineage>
        <taxon>Eukaryota</taxon>
        <taxon>Viridiplantae</taxon>
        <taxon>Chlorophyta</taxon>
        <taxon>core chlorophytes</taxon>
        <taxon>Chlorophyceae</taxon>
        <taxon>CS clade</taxon>
        <taxon>Sphaeropleales</taxon>
        <taxon>Scenedesmaceae</taxon>
        <taxon>Tetradesmus</taxon>
    </lineage>
</organism>
<accession>A0A383VN68</accession>
<dbReference type="Proteomes" id="UP000256970">
    <property type="component" value="Unassembled WGS sequence"/>
</dbReference>
<feature type="region of interest" description="Disordered" evidence="1">
    <location>
        <begin position="1"/>
        <end position="35"/>
    </location>
</feature>